<dbReference type="InterPro" id="IPR001841">
    <property type="entry name" value="Znf_RING"/>
</dbReference>
<dbReference type="Pfam" id="PF13923">
    <property type="entry name" value="zf-C3HC4_2"/>
    <property type="match status" value="1"/>
</dbReference>
<dbReference type="GO" id="GO:0061630">
    <property type="term" value="F:ubiquitin protein ligase activity"/>
    <property type="evidence" value="ECO:0007669"/>
    <property type="project" value="TreeGrafter"/>
</dbReference>
<keyword evidence="7" id="KW-1185">Reference proteome</keyword>
<keyword evidence="1 3" id="KW-0863">Zinc-finger</keyword>
<evidence type="ECO:0000256" key="4">
    <source>
        <dbReference type="SAM" id="MobiDB-lite"/>
    </source>
</evidence>
<accession>A0A0N1I4F0</accession>
<dbReference type="InterPro" id="IPR013083">
    <property type="entry name" value="Znf_RING/FYVE/PHD"/>
</dbReference>
<dbReference type="Gene3D" id="3.30.40.10">
    <property type="entry name" value="Zinc/RING finger domain, C3HC4 (zinc finger)"/>
    <property type="match status" value="1"/>
</dbReference>
<dbReference type="AlphaFoldDB" id="A0A0N1I4F0"/>
<organism evidence="6 7">
    <name type="scientific">Papilio xuthus</name>
    <name type="common">Asian swallowtail butterfly</name>
    <dbReference type="NCBI Taxonomy" id="66420"/>
    <lineage>
        <taxon>Eukaryota</taxon>
        <taxon>Metazoa</taxon>
        <taxon>Ecdysozoa</taxon>
        <taxon>Arthropoda</taxon>
        <taxon>Hexapoda</taxon>
        <taxon>Insecta</taxon>
        <taxon>Pterygota</taxon>
        <taxon>Neoptera</taxon>
        <taxon>Endopterygota</taxon>
        <taxon>Lepidoptera</taxon>
        <taxon>Glossata</taxon>
        <taxon>Ditrysia</taxon>
        <taxon>Papilionoidea</taxon>
        <taxon>Papilionidae</taxon>
        <taxon>Papilioninae</taxon>
        <taxon>Papilio</taxon>
    </lineage>
</organism>
<feature type="region of interest" description="Disordered" evidence="4">
    <location>
        <begin position="1"/>
        <end position="21"/>
    </location>
</feature>
<keyword evidence="1 3" id="KW-0479">Metal-binding</keyword>
<dbReference type="InterPro" id="IPR052443">
    <property type="entry name" value="E3_ubiq-ligase_RNF220-like"/>
</dbReference>
<dbReference type="EMBL" id="KQ458533">
    <property type="protein sequence ID" value="KPJ05836.1"/>
    <property type="molecule type" value="Genomic_DNA"/>
</dbReference>
<evidence type="ECO:0000256" key="3">
    <source>
        <dbReference type="PROSITE-ProRule" id="PRU00175"/>
    </source>
</evidence>
<dbReference type="PANTHER" id="PTHR13459:SF1">
    <property type="entry name" value="E3 UBIQUITIN-PROTEIN LIGASE RNF220 ISOFORM X1"/>
    <property type="match status" value="1"/>
</dbReference>
<dbReference type="InterPro" id="IPR031824">
    <property type="entry name" value="RNF220_mid"/>
</dbReference>
<dbReference type="SUPFAM" id="SSF57850">
    <property type="entry name" value="RING/U-box"/>
    <property type="match status" value="1"/>
</dbReference>
<dbReference type="STRING" id="66420.A0A0N1I4F0"/>
<evidence type="ECO:0000313" key="7">
    <source>
        <dbReference type="Proteomes" id="UP000053268"/>
    </source>
</evidence>
<name>A0A0N1I4F0_PAPXU</name>
<dbReference type="GO" id="GO:0008270">
    <property type="term" value="F:zinc ion binding"/>
    <property type="evidence" value="ECO:0007669"/>
    <property type="project" value="UniProtKB-KW"/>
</dbReference>
<dbReference type="Proteomes" id="UP000053268">
    <property type="component" value="Unassembled WGS sequence"/>
</dbReference>
<feature type="domain" description="RING-type" evidence="5">
    <location>
        <begin position="107"/>
        <end position="146"/>
    </location>
</feature>
<dbReference type="GO" id="GO:0016567">
    <property type="term" value="P:protein ubiquitination"/>
    <property type="evidence" value="ECO:0007669"/>
    <property type="project" value="TreeGrafter"/>
</dbReference>
<evidence type="ECO:0000259" key="5">
    <source>
        <dbReference type="PROSITE" id="PS50089"/>
    </source>
</evidence>
<dbReference type="Pfam" id="PF15926">
    <property type="entry name" value="RNF220"/>
    <property type="match status" value="1"/>
</dbReference>
<gene>
    <name evidence="6" type="ORF">RR46_00520</name>
</gene>
<sequence length="159" mass="17795">MRRYSRSRPGPDQNDEPSGGFGAEYQWCGEWRVRAAALQAAEGRVATAVRRVSNDQALVVDGDEDTELYGPPQYSPSRIAPDTRIQALKAKIKELESRQNTASEAKCLICLGPHISPAVSIQCWHVHCEVCWLQSLKAKKICPQCNAITSTQHLRRIYM</sequence>
<proteinExistence type="predicted"/>
<evidence type="ECO:0000256" key="2">
    <source>
        <dbReference type="ARBA" id="ARBA00022833"/>
    </source>
</evidence>
<evidence type="ECO:0000313" key="6">
    <source>
        <dbReference type="EMBL" id="KPJ05836.1"/>
    </source>
</evidence>
<dbReference type="PROSITE" id="PS50089">
    <property type="entry name" value="ZF_RING_2"/>
    <property type="match status" value="1"/>
</dbReference>
<protein>
    <submittedName>
        <fullName evidence="6">E3 ubiquitin-protein ligase Rnf220</fullName>
    </submittedName>
</protein>
<dbReference type="PANTHER" id="PTHR13459">
    <property type="entry name" value="E3 UBIQUITIN-PROTEIN LIGASE RNF220 ISOFORM X1"/>
    <property type="match status" value="1"/>
</dbReference>
<reference evidence="6 7" key="1">
    <citation type="journal article" date="2015" name="Nat. Commun.">
        <title>Outbred genome sequencing and CRISPR/Cas9 gene editing in butterflies.</title>
        <authorList>
            <person name="Li X."/>
            <person name="Fan D."/>
            <person name="Zhang W."/>
            <person name="Liu G."/>
            <person name="Zhang L."/>
            <person name="Zhao L."/>
            <person name="Fang X."/>
            <person name="Chen L."/>
            <person name="Dong Y."/>
            <person name="Chen Y."/>
            <person name="Ding Y."/>
            <person name="Zhao R."/>
            <person name="Feng M."/>
            <person name="Zhu Y."/>
            <person name="Feng Y."/>
            <person name="Jiang X."/>
            <person name="Zhu D."/>
            <person name="Xiang H."/>
            <person name="Feng X."/>
            <person name="Li S."/>
            <person name="Wang J."/>
            <person name="Zhang G."/>
            <person name="Kronforst M.R."/>
            <person name="Wang W."/>
        </authorList>
    </citation>
    <scope>NUCLEOTIDE SEQUENCE [LARGE SCALE GENOMIC DNA]</scope>
    <source>
        <strain evidence="6">Ya'a_city_454_Px</strain>
        <tissue evidence="6">Whole body</tissue>
    </source>
</reference>
<evidence type="ECO:0000256" key="1">
    <source>
        <dbReference type="ARBA" id="ARBA00022771"/>
    </source>
</evidence>
<keyword evidence="2" id="KW-0862">Zinc</keyword>